<evidence type="ECO:0000313" key="2">
    <source>
        <dbReference type="EMBL" id="MBB4037576.1"/>
    </source>
</evidence>
<comment type="caution">
    <text evidence="2">The sequence shown here is derived from an EMBL/GenBank/DDBJ whole genome shotgun (WGS) entry which is preliminary data.</text>
</comment>
<gene>
    <name evidence="2" type="ORF">GGR21_003496</name>
</gene>
<evidence type="ECO:0000313" key="3">
    <source>
        <dbReference type="Proteomes" id="UP000555103"/>
    </source>
</evidence>
<dbReference type="InterPro" id="IPR025665">
    <property type="entry name" value="Beta-barrel_OMP_2"/>
</dbReference>
<dbReference type="RefSeq" id="WP_183308419.1">
    <property type="nucleotide sequence ID" value="NZ_JACIEP010000015.1"/>
</dbReference>
<reference evidence="2 3" key="1">
    <citation type="submission" date="2020-08" db="EMBL/GenBank/DDBJ databases">
        <title>Genomic Encyclopedia of Type Strains, Phase IV (KMG-IV): sequencing the most valuable type-strain genomes for metagenomic binning, comparative biology and taxonomic classification.</title>
        <authorList>
            <person name="Goeker M."/>
        </authorList>
    </citation>
    <scope>NUCLEOTIDE SEQUENCE [LARGE SCALE GENOMIC DNA]</scope>
    <source>
        <strain evidence="2 3">DSM 104969</strain>
    </source>
</reference>
<sequence>MVKKHIFILLFILLGVSTKGQNKFTPEWNVGVGFGPTFSSMDLRTFSNTTVGTKNMQQYFGGIAVRYLSEKNLGFIVELNYSQQGWEQDFKVKDNPAYEGFSHIHKLNYLELPILTHIYFGRKVRFVFNLGPKLSFLLNDSEEMNEKLANYLANGEASGGMITHQYYRMAERKIDYSLVGGLGLEFRTGIGHFMLEGRYTFSLGDIYSNSKADVFARSANRVLSAKLTYYVKLF</sequence>
<evidence type="ECO:0000259" key="1">
    <source>
        <dbReference type="Pfam" id="PF13568"/>
    </source>
</evidence>
<dbReference type="Proteomes" id="UP000555103">
    <property type="component" value="Unassembled WGS sequence"/>
</dbReference>
<organism evidence="2 3">
    <name type="scientific">Dysgonomonas hofstadii</name>
    <dbReference type="NCBI Taxonomy" id="637886"/>
    <lineage>
        <taxon>Bacteria</taxon>
        <taxon>Pseudomonadati</taxon>
        <taxon>Bacteroidota</taxon>
        <taxon>Bacteroidia</taxon>
        <taxon>Bacteroidales</taxon>
        <taxon>Dysgonomonadaceae</taxon>
        <taxon>Dysgonomonas</taxon>
    </lineage>
</organism>
<dbReference type="Pfam" id="PF13568">
    <property type="entry name" value="OMP_b-brl_2"/>
    <property type="match status" value="1"/>
</dbReference>
<feature type="domain" description="Outer membrane protein beta-barrel" evidence="1">
    <location>
        <begin position="27"/>
        <end position="207"/>
    </location>
</feature>
<dbReference type="AlphaFoldDB" id="A0A840CQ71"/>
<accession>A0A840CQ71</accession>
<proteinExistence type="predicted"/>
<dbReference type="EMBL" id="JACIEP010000015">
    <property type="protein sequence ID" value="MBB4037576.1"/>
    <property type="molecule type" value="Genomic_DNA"/>
</dbReference>
<protein>
    <recommendedName>
        <fullName evidence="1">Outer membrane protein beta-barrel domain-containing protein</fullName>
    </recommendedName>
</protein>
<name>A0A840CQ71_9BACT</name>
<keyword evidence="3" id="KW-1185">Reference proteome</keyword>